<evidence type="ECO:0000256" key="1">
    <source>
        <dbReference type="SAM" id="MobiDB-lite"/>
    </source>
</evidence>
<protein>
    <submittedName>
        <fullName evidence="2">Uncharacterized protein</fullName>
    </submittedName>
</protein>
<comment type="caution">
    <text evidence="2">The sequence shown here is derived from an EMBL/GenBank/DDBJ whole genome shotgun (WGS) entry which is preliminary data.</text>
</comment>
<dbReference type="Proteomes" id="UP001630127">
    <property type="component" value="Unassembled WGS sequence"/>
</dbReference>
<sequence length="147" mass="16873">MVVLVEGAMISGKRGWGFRGGKQERWGGCEGVVSDFRGLEFHGEKGLFFGKRWGGRWERRMGWFDVQGEWGDGYEMRTEGGWGDCYERRMKEERWGGGERDRVVAGGKKLPSGWERKCDKFRCRGHGNGGDDDKDRDEKTLKKKKDG</sequence>
<feature type="compositionally biased region" description="Basic and acidic residues" evidence="1">
    <location>
        <begin position="129"/>
        <end position="147"/>
    </location>
</feature>
<accession>A0ABD2ZJ54</accession>
<dbReference type="AlphaFoldDB" id="A0ABD2ZJ54"/>
<evidence type="ECO:0000313" key="3">
    <source>
        <dbReference type="Proteomes" id="UP001630127"/>
    </source>
</evidence>
<reference evidence="2 3" key="1">
    <citation type="submission" date="2024-11" db="EMBL/GenBank/DDBJ databases">
        <title>A near-complete genome assembly of Cinchona calisaya.</title>
        <authorList>
            <person name="Lian D.C."/>
            <person name="Zhao X.W."/>
            <person name="Wei L."/>
        </authorList>
    </citation>
    <scope>NUCLEOTIDE SEQUENCE [LARGE SCALE GENOMIC DNA]</scope>
    <source>
        <tissue evidence="2">Nenye</tissue>
    </source>
</reference>
<proteinExistence type="predicted"/>
<keyword evidence="3" id="KW-1185">Reference proteome</keyword>
<name>A0ABD2ZJ54_9GENT</name>
<feature type="region of interest" description="Disordered" evidence="1">
    <location>
        <begin position="124"/>
        <end position="147"/>
    </location>
</feature>
<evidence type="ECO:0000313" key="2">
    <source>
        <dbReference type="EMBL" id="KAL3517743.1"/>
    </source>
</evidence>
<gene>
    <name evidence="2" type="ORF">ACH5RR_020332</name>
</gene>
<dbReference type="EMBL" id="JBJUIK010000009">
    <property type="protein sequence ID" value="KAL3517743.1"/>
    <property type="molecule type" value="Genomic_DNA"/>
</dbReference>
<organism evidence="2 3">
    <name type="scientific">Cinchona calisaya</name>
    <dbReference type="NCBI Taxonomy" id="153742"/>
    <lineage>
        <taxon>Eukaryota</taxon>
        <taxon>Viridiplantae</taxon>
        <taxon>Streptophyta</taxon>
        <taxon>Embryophyta</taxon>
        <taxon>Tracheophyta</taxon>
        <taxon>Spermatophyta</taxon>
        <taxon>Magnoliopsida</taxon>
        <taxon>eudicotyledons</taxon>
        <taxon>Gunneridae</taxon>
        <taxon>Pentapetalae</taxon>
        <taxon>asterids</taxon>
        <taxon>lamiids</taxon>
        <taxon>Gentianales</taxon>
        <taxon>Rubiaceae</taxon>
        <taxon>Cinchonoideae</taxon>
        <taxon>Cinchoneae</taxon>
        <taxon>Cinchona</taxon>
    </lineage>
</organism>